<protein>
    <submittedName>
        <fullName evidence="2">Uncharacterized protein</fullName>
    </submittedName>
</protein>
<gene>
    <name evidence="2" type="ORF">O3P16_11175</name>
</gene>
<name>A0ABT4UM08_9BACT</name>
<sequence length="51" mass="5442">MPKGCLMRSGLVRGTSTERSEPGAAGTKVQPHKTLTAPKTKCLENPGISYR</sequence>
<evidence type="ECO:0000256" key="1">
    <source>
        <dbReference type="SAM" id="MobiDB-lite"/>
    </source>
</evidence>
<proteinExistence type="predicted"/>
<keyword evidence="3" id="KW-1185">Reference proteome</keyword>
<feature type="region of interest" description="Disordered" evidence="1">
    <location>
        <begin position="1"/>
        <end position="51"/>
    </location>
</feature>
<accession>A0ABT4UM08</accession>
<evidence type="ECO:0000313" key="3">
    <source>
        <dbReference type="Proteomes" id="UP001210231"/>
    </source>
</evidence>
<dbReference type="Proteomes" id="UP001210231">
    <property type="component" value="Unassembled WGS sequence"/>
</dbReference>
<comment type="caution">
    <text evidence="2">The sequence shown here is derived from an EMBL/GenBank/DDBJ whole genome shotgun (WGS) entry which is preliminary data.</text>
</comment>
<dbReference type="EMBL" id="JAQGEF010000012">
    <property type="protein sequence ID" value="MDA3615372.1"/>
    <property type="molecule type" value="Genomic_DNA"/>
</dbReference>
<organism evidence="2 3">
    <name type="scientific">Polluticaenibacter yanchengensis</name>
    <dbReference type="NCBI Taxonomy" id="3014562"/>
    <lineage>
        <taxon>Bacteria</taxon>
        <taxon>Pseudomonadati</taxon>
        <taxon>Bacteroidota</taxon>
        <taxon>Chitinophagia</taxon>
        <taxon>Chitinophagales</taxon>
        <taxon>Chitinophagaceae</taxon>
        <taxon>Polluticaenibacter</taxon>
    </lineage>
</organism>
<reference evidence="2 3" key="1">
    <citation type="submission" date="2022-12" db="EMBL/GenBank/DDBJ databases">
        <title>Chitinophagaceae gen. sp. nov., a new member of the family Chitinophagaceae, isolated from soil in a chemical factory.</title>
        <authorList>
            <person name="Ke Z."/>
        </authorList>
    </citation>
    <scope>NUCLEOTIDE SEQUENCE [LARGE SCALE GENOMIC DNA]</scope>
    <source>
        <strain evidence="2 3">LY-5</strain>
    </source>
</reference>
<evidence type="ECO:0000313" key="2">
    <source>
        <dbReference type="EMBL" id="MDA3615372.1"/>
    </source>
</evidence>
<dbReference type="RefSeq" id="WP_407031698.1">
    <property type="nucleotide sequence ID" value="NZ_JAQGEF010000012.1"/>
</dbReference>